<evidence type="ECO:0000313" key="1">
    <source>
        <dbReference type="EMBL" id="SDG07281.1"/>
    </source>
</evidence>
<gene>
    <name evidence="1" type="ORF">SAMN05216218_114108</name>
</gene>
<accession>A0A1G7R900</accession>
<evidence type="ECO:0000313" key="2">
    <source>
        <dbReference type="Proteomes" id="UP000199076"/>
    </source>
</evidence>
<proteinExistence type="predicted"/>
<sequence length="84" mass="9984">MQRMKIEPDYVFQHDRYDEVLVLGVIQRYKSYDTNKGMGVEGGVYVRYANHWDGYGSMFGSVRIDPIERFIEEVGDKLREFNRI</sequence>
<dbReference type="EMBL" id="FNBK01000014">
    <property type="protein sequence ID" value="SDG07281.1"/>
    <property type="molecule type" value="Genomic_DNA"/>
</dbReference>
<protein>
    <submittedName>
        <fullName evidence="1">Uncharacterized protein</fullName>
    </submittedName>
</protein>
<organism evidence="1 2">
    <name type="scientific">Halorientalis regularis</name>
    <dbReference type="NCBI Taxonomy" id="660518"/>
    <lineage>
        <taxon>Archaea</taxon>
        <taxon>Methanobacteriati</taxon>
        <taxon>Methanobacteriota</taxon>
        <taxon>Stenosarchaea group</taxon>
        <taxon>Halobacteria</taxon>
        <taxon>Halobacteriales</taxon>
        <taxon>Haloarculaceae</taxon>
        <taxon>Halorientalis</taxon>
    </lineage>
</organism>
<dbReference type="AlphaFoldDB" id="A0A1G7R900"/>
<reference evidence="2" key="1">
    <citation type="submission" date="2016-10" db="EMBL/GenBank/DDBJ databases">
        <authorList>
            <person name="Varghese N."/>
            <person name="Submissions S."/>
        </authorList>
    </citation>
    <scope>NUCLEOTIDE SEQUENCE [LARGE SCALE GENOMIC DNA]</scope>
    <source>
        <strain evidence="2">IBRC-M 10760</strain>
    </source>
</reference>
<name>A0A1G7R900_9EURY</name>
<keyword evidence="2" id="KW-1185">Reference proteome</keyword>
<dbReference type="Proteomes" id="UP000199076">
    <property type="component" value="Unassembled WGS sequence"/>
</dbReference>